<dbReference type="AlphaFoldDB" id="A0A917ANS2"/>
<keyword evidence="2" id="KW-1185">Reference proteome</keyword>
<evidence type="ECO:0008006" key="3">
    <source>
        <dbReference type="Google" id="ProtNLM"/>
    </source>
</evidence>
<sequence>MKKQLPKLMVLLAFLLFVVSPLTIEAKGKHHSQAHCFTKPSIQLMNTMRRLWTDHTTWTRSYIVSALSDLPDRDKVVERLLRNQDDIGNAIKPYYGEAASNKLAELLREHILLAGKVVEAAKSGNQGELEKYNKEWYRNADDIAVFLSKANPNWSTKELKDLLYMHLRMVTDQVVTRLKKDWYAEIIAYDQGVDHIMKIADALTTGIVKQFPNKF</sequence>
<evidence type="ECO:0000313" key="2">
    <source>
        <dbReference type="Proteomes" id="UP000605259"/>
    </source>
</evidence>
<reference evidence="1" key="2">
    <citation type="submission" date="2020-09" db="EMBL/GenBank/DDBJ databases">
        <authorList>
            <person name="Sun Q."/>
            <person name="Zhou Y."/>
        </authorList>
    </citation>
    <scope>NUCLEOTIDE SEQUENCE</scope>
    <source>
        <strain evidence="1">CGMCC 1.12698</strain>
    </source>
</reference>
<proteinExistence type="predicted"/>
<evidence type="ECO:0000313" key="1">
    <source>
        <dbReference type="EMBL" id="GGE64246.1"/>
    </source>
</evidence>
<protein>
    <recommendedName>
        <fullName evidence="3">Glycosyltransferase</fullName>
    </recommendedName>
</protein>
<organism evidence="1 2">
    <name type="scientific">Priestia taiwanensis</name>
    <dbReference type="NCBI Taxonomy" id="1347902"/>
    <lineage>
        <taxon>Bacteria</taxon>
        <taxon>Bacillati</taxon>
        <taxon>Bacillota</taxon>
        <taxon>Bacilli</taxon>
        <taxon>Bacillales</taxon>
        <taxon>Bacillaceae</taxon>
        <taxon>Priestia</taxon>
    </lineage>
</organism>
<dbReference type="EMBL" id="BMFK01000001">
    <property type="protein sequence ID" value="GGE64246.1"/>
    <property type="molecule type" value="Genomic_DNA"/>
</dbReference>
<dbReference type="RefSeq" id="WP_188387587.1">
    <property type="nucleotide sequence ID" value="NZ_BMFK01000001.1"/>
</dbReference>
<accession>A0A917ANS2</accession>
<dbReference type="Proteomes" id="UP000605259">
    <property type="component" value="Unassembled WGS sequence"/>
</dbReference>
<reference evidence="1" key="1">
    <citation type="journal article" date="2014" name="Int. J. Syst. Evol. Microbiol.">
        <title>Complete genome sequence of Corynebacterium casei LMG S-19264T (=DSM 44701T), isolated from a smear-ripened cheese.</title>
        <authorList>
            <consortium name="US DOE Joint Genome Institute (JGI-PGF)"/>
            <person name="Walter F."/>
            <person name="Albersmeier A."/>
            <person name="Kalinowski J."/>
            <person name="Ruckert C."/>
        </authorList>
    </citation>
    <scope>NUCLEOTIDE SEQUENCE</scope>
    <source>
        <strain evidence="1">CGMCC 1.12698</strain>
    </source>
</reference>
<name>A0A917ANS2_9BACI</name>
<comment type="caution">
    <text evidence="1">The sequence shown here is derived from an EMBL/GenBank/DDBJ whole genome shotgun (WGS) entry which is preliminary data.</text>
</comment>
<gene>
    <name evidence="1" type="ORF">GCM10007140_13100</name>
</gene>